<gene>
    <name evidence="1" type="ORF">LZC95_23735</name>
</gene>
<keyword evidence="2" id="KW-1185">Reference proteome</keyword>
<dbReference type="EMBL" id="CP089982">
    <property type="protein sequence ID" value="WXA99814.1"/>
    <property type="molecule type" value="Genomic_DNA"/>
</dbReference>
<dbReference type="Proteomes" id="UP001379533">
    <property type="component" value="Chromosome"/>
</dbReference>
<proteinExistence type="predicted"/>
<organism evidence="1 2">
    <name type="scientific">Pendulispora brunnea</name>
    <dbReference type="NCBI Taxonomy" id="2905690"/>
    <lineage>
        <taxon>Bacteria</taxon>
        <taxon>Pseudomonadati</taxon>
        <taxon>Myxococcota</taxon>
        <taxon>Myxococcia</taxon>
        <taxon>Myxococcales</taxon>
        <taxon>Sorangiineae</taxon>
        <taxon>Pendulisporaceae</taxon>
        <taxon>Pendulispora</taxon>
    </lineage>
</organism>
<evidence type="ECO:0000313" key="2">
    <source>
        <dbReference type="Proteomes" id="UP001379533"/>
    </source>
</evidence>
<protein>
    <submittedName>
        <fullName evidence="1">Uncharacterized protein</fullName>
    </submittedName>
</protein>
<name>A0ABZ2KP24_9BACT</name>
<dbReference type="RefSeq" id="WP_394850458.1">
    <property type="nucleotide sequence ID" value="NZ_CP089982.1"/>
</dbReference>
<reference evidence="1 2" key="1">
    <citation type="submission" date="2021-12" db="EMBL/GenBank/DDBJ databases">
        <title>Discovery of the Pendulisporaceae a myxobacterial family with distinct sporulation behavior and unique specialized metabolism.</title>
        <authorList>
            <person name="Garcia R."/>
            <person name="Popoff A."/>
            <person name="Bader C.D."/>
            <person name="Loehr J."/>
            <person name="Walesch S."/>
            <person name="Walt C."/>
            <person name="Boldt J."/>
            <person name="Bunk B."/>
            <person name="Haeckl F.J.F.P.J."/>
            <person name="Gunesch A.P."/>
            <person name="Birkelbach J."/>
            <person name="Nuebel U."/>
            <person name="Pietschmann T."/>
            <person name="Bach T."/>
            <person name="Mueller R."/>
        </authorList>
    </citation>
    <scope>NUCLEOTIDE SEQUENCE [LARGE SCALE GENOMIC DNA]</scope>
    <source>
        <strain evidence="1 2">MSr12523</strain>
    </source>
</reference>
<accession>A0ABZ2KP24</accession>
<sequence length="423" mass="47109">MKSFAMVELPLHVRERFEAALAGKGEPSPLLVAKQPLLAWPLRQRAWVFLLPLDLVEVRGERVRLVPMGGLRKVNIERVPRRDSRRVVLVFESGESFSFRVPNETAAQRAYEIIVHAQGVLKSLTIMPDVAQAVAQDPFFALRSEPAWERLGAAPIPRVAWRRVLTTVAVGAGLVLAGRALTVPRAAMVDAVAARAVATPPPADTSIPEPPQQLDEQWRSLVRDPADEAHERMKHRLAEHVTPAGRSLIDAFLANARSSGNPRIYIEEEHLYRGGKPIEGWDGHEGWELERHTERVARAFGIALSQYVPRDVLEVVFLPHGGEASPWASVISIEVMLAKKKPHEEESFIFTVSVNRQPRFTLTLAPPTAPLDSVRNKSLFSLPSDASPEKRRRLVLDARAFDRLYDELFGLFFEGDPIVPLGG</sequence>
<evidence type="ECO:0000313" key="1">
    <source>
        <dbReference type="EMBL" id="WXA99814.1"/>
    </source>
</evidence>